<dbReference type="SUPFAM" id="SSF54909">
    <property type="entry name" value="Dimeric alpha+beta barrel"/>
    <property type="match status" value="1"/>
</dbReference>
<evidence type="ECO:0000256" key="1">
    <source>
        <dbReference type="ARBA" id="ARBA00007689"/>
    </source>
</evidence>
<evidence type="ECO:0000313" key="4">
    <source>
        <dbReference type="Proteomes" id="UP001518989"/>
    </source>
</evidence>
<organism evidence="3 4">
    <name type="scientific">Roseomonas haemaphysalidis</name>
    <dbReference type="NCBI Taxonomy" id="2768162"/>
    <lineage>
        <taxon>Bacteria</taxon>
        <taxon>Pseudomonadati</taxon>
        <taxon>Pseudomonadota</taxon>
        <taxon>Alphaproteobacteria</taxon>
        <taxon>Acetobacterales</taxon>
        <taxon>Roseomonadaceae</taxon>
        <taxon>Roseomonas</taxon>
    </lineage>
</organism>
<dbReference type="EMBL" id="JACTNG010000014">
    <property type="protein sequence ID" value="MBO1081417.1"/>
    <property type="molecule type" value="Genomic_DNA"/>
</dbReference>
<dbReference type="Proteomes" id="UP001518989">
    <property type="component" value="Unassembled WGS sequence"/>
</dbReference>
<dbReference type="Pfam" id="PF03795">
    <property type="entry name" value="YCII"/>
    <property type="match status" value="1"/>
</dbReference>
<evidence type="ECO:0000313" key="3">
    <source>
        <dbReference type="EMBL" id="MBO1081417.1"/>
    </source>
</evidence>
<protein>
    <submittedName>
        <fullName evidence="3">YciI family protein</fullName>
    </submittedName>
</protein>
<dbReference type="InterPro" id="IPR011008">
    <property type="entry name" value="Dimeric_a/b-barrel"/>
</dbReference>
<dbReference type="InterPro" id="IPR005545">
    <property type="entry name" value="YCII"/>
</dbReference>
<dbReference type="PANTHER" id="PTHR33606">
    <property type="entry name" value="PROTEIN YCII"/>
    <property type="match status" value="1"/>
</dbReference>
<dbReference type="InterPro" id="IPR051807">
    <property type="entry name" value="Sec-metab_biosynth-assoc"/>
</dbReference>
<reference evidence="3 4" key="1">
    <citation type="submission" date="2020-09" db="EMBL/GenBank/DDBJ databases">
        <title>Roseomonas.</title>
        <authorList>
            <person name="Zhu W."/>
        </authorList>
    </citation>
    <scope>NUCLEOTIDE SEQUENCE [LARGE SCALE GENOMIC DNA]</scope>
    <source>
        <strain evidence="3 4">573</strain>
    </source>
</reference>
<accession>A0ABS3KVA4</accession>
<dbReference type="PANTHER" id="PTHR33606:SF3">
    <property type="entry name" value="PROTEIN YCII"/>
    <property type="match status" value="1"/>
</dbReference>
<keyword evidence="4" id="KW-1185">Reference proteome</keyword>
<comment type="caution">
    <text evidence="3">The sequence shown here is derived from an EMBL/GenBank/DDBJ whole genome shotgun (WGS) entry which is preliminary data.</text>
</comment>
<sequence>MPYMIETWDKPDAGTLRAEHRAAHLDYLAQNAPRLLACGAKLTDDGNDGGGSFYIVDVDSRIQAENFLAGDPFSQAGLFQRNSITRWRKAYLDRTSYLPKV</sequence>
<proteinExistence type="inferred from homology"/>
<comment type="similarity">
    <text evidence="1">Belongs to the YciI family.</text>
</comment>
<dbReference type="Gene3D" id="3.30.70.1060">
    <property type="entry name" value="Dimeric alpha+beta barrel"/>
    <property type="match status" value="1"/>
</dbReference>
<gene>
    <name evidence="3" type="ORF">IAI61_20485</name>
</gene>
<feature type="domain" description="YCII-related" evidence="2">
    <location>
        <begin position="1"/>
        <end position="88"/>
    </location>
</feature>
<dbReference type="RefSeq" id="WP_207419587.1">
    <property type="nucleotide sequence ID" value="NZ_CP061177.1"/>
</dbReference>
<evidence type="ECO:0000259" key="2">
    <source>
        <dbReference type="Pfam" id="PF03795"/>
    </source>
</evidence>
<name>A0ABS3KVA4_9PROT</name>